<keyword evidence="3" id="KW-1185">Reference proteome</keyword>
<reference evidence="2 3" key="1">
    <citation type="submission" date="2018-11" db="EMBL/GenBank/DDBJ databases">
        <title>Genome sequencing of Lautropia sp. KCOM 2505 (= ChDC F240).</title>
        <authorList>
            <person name="Kook J.-K."/>
            <person name="Park S.-N."/>
            <person name="Lim Y.K."/>
        </authorList>
    </citation>
    <scope>NUCLEOTIDE SEQUENCE [LARGE SCALE GENOMIC DNA]</scope>
    <source>
        <strain evidence="2 3">KCOM 2505</strain>
    </source>
</reference>
<protein>
    <submittedName>
        <fullName evidence="2">MerR family transcriptional regulator</fullName>
    </submittedName>
</protein>
<sequence>MNSNTSGQHTIDVLEHHSLTITQFAQACNVTETWIVQRVQGGVVHPDAGAPGAMPEGTGQPVGAGDSAPASQPPGRDVQAWRFSGHGIVRTRRIADLERTFDADPQLAALTADLMEEVQQLRALLGQRR</sequence>
<feature type="region of interest" description="Disordered" evidence="1">
    <location>
        <begin position="46"/>
        <end position="79"/>
    </location>
</feature>
<evidence type="ECO:0000313" key="2">
    <source>
        <dbReference type="EMBL" id="RRN45616.1"/>
    </source>
</evidence>
<accession>A0A426FSD7</accession>
<gene>
    <name evidence="2" type="ORF">EHV23_05500</name>
</gene>
<evidence type="ECO:0000256" key="1">
    <source>
        <dbReference type="SAM" id="MobiDB-lite"/>
    </source>
</evidence>
<dbReference type="OrthoDB" id="9799091at2"/>
<name>A0A426FSD7_9BURK</name>
<dbReference type="Proteomes" id="UP000270261">
    <property type="component" value="Unassembled WGS sequence"/>
</dbReference>
<dbReference type="Gene3D" id="1.10.1660.10">
    <property type="match status" value="1"/>
</dbReference>
<dbReference type="AlphaFoldDB" id="A0A426FSD7"/>
<organism evidence="2 3">
    <name type="scientific">Lautropia dentalis</name>
    <dbReference type="NCBI Taxonomy" id="2490857"/>
    <lineage>
        <taxon>Bacteria</taxon>
        <taxon>Pseudomonadati</taxon>
        <taxon>Pseudomonadota</taxon>
        <taxon>Betaproteobacteria</taxon>
        <taxon>Burkholderiales</taxon>
        <taxon>Burkholderiaceae</taxon>
        <taxon>Lautropia</taxon>
    </lineage>
</organism>
<comment type="caution">
    <text evidence="2">The sequence shown here is derived from an EMBL/GenBank/DDBJ whole genome shotgun (WGS) entry which is preliminary data.</text>
</comment>
<evidence type="ECO:0000313" key="3">
    <source>
        <dbReference type="Proteomes" id="UP000270261"/>
    </source>
</evidence>
<dbReference type="RefSeq" id="WP_125095045.1">
    <property type="nucleotide sequence ID" value="NZ_RRUE01000001.1"/>
</dbReference>
<dbReference type="EMBL" id="RRUE01000001">
    <property type="protein sequence ID" value="RRN45616.1"/>
    <property type="molecule type" value="Genomic_DNA"/>
</dbReference>
<proteinExistence type="predicted"/>